<keyword evidence="5 6" id="KW-0472">Membrane</keyword>
<proteinExistence type="predicted"/>
<organism evidence="8 9">
    <name type="scientific">Roseovarius aquimarinus</name>
    <dbReference type="NCBI Taxonomy" id="1229156"/>
    <lineage>
        <taxon>Bacteria</taxon>
        <taxon>Pseudomonadati</taxon>
        <taxon>Pseudomonadota</taxon>
        <taxon>Alphaproteobacteria</taxon>
        <taxon>Rhodobacterales</taxon>
        <taxon>Roseobacteraceae</taxon>
        <taxon>Roseovarius</taxon>
    </lineage>
</organism>
<keyword evidence="9" id="KW-1185">Reference proteome</keyword>
<sequence>MQTHATAAALPDPIAQPEFYEGVPTKRFLAWVIDALLICAFCVVALILTLGIGFFFLPALVLVVGLAYRIATLARGSATWGMALMAIELRRHDGSRLDPMTAALHSLGYAASMTFVLPQIASVVLMLITERRQGLSDIVLGTAMVNRAAGA</sequence>
<evidence type="ECO:0000313" key="8">
    <source>
        <dbReference type="EMBL" id="MFH0252674.1"/>
    </source>
</evidence>
<evidence type="ECO:0000256" key="6">
    <source>
        <dbReference type="SAM" id="Phobius"/>
    </source>
</evidence>
<dbReference type="PANTHER" id="PTHR36115">
    <property type="entry name" value="PROLINE-RICH ANTIGEN HOMOLOG-RELATED"/>
    <property type="match status" value="1"/>
</dbReference>
<feature type="transmembrane region" description="Helical" evidence="6">
    <location>
        <begin position="28"/>
        <end position="57"/>
    </location>
</feature>
<evidence type="ECO:0000313" key="9">
    <source>
        <dbReference type="Proteomes" id="UP001607157"/>
    </source>
</evidence>
<evidence type="ECO:0000256" key="4">
    <source>
        <dbReference type="ARBA" id="ARBA00022989"/>
    </source>
</evidence>
<dbReference type="EMBL" id="JBIHMM010000001">
    <property type="protein sequence ID" value="MFH0252674.1"/>
    <property type="molecule type" value="Genomic_DNA"/>
</dbReference>
<dbReference type="PANTHER" id="PTHR36115:SF6">
    <property type="entry name" value="PROLINE-RICH ANTIGEN HOMOLOG"/>
    <property type="match status" value="1"/>
</dbReference>
<comment type="subcellular location">
    <subcellularLocation>
        <location evidence="1">Cell membrane</location>
        <topology evidence="1">Multi-pass membrane protein</topology>
    </subcellularLocation>
</comment>
<keyword evidence="2" id="KW-1003">Cell membrane</keyword>
<dbReference type="InterPro" id="IPR010432">
    <property type="entry name" value="RDD"/>
</dbReference>
<keyword evidence="3 6" id="KW-0812">Transmembrane</keyword>
<dbReference type="RefSeq" id="WP_377169163.1">
    <property type="nucleotide sequence ID" value="NZ_JBHTJC010000001.1"/>
</dbReference>
<protein>
    <submittedName>
        <fullName evidence="8">RDD family protein</fullName>
    </submittedName>
</protein>
<accession>A0ABW7I3D2</accession>
<reference evidence="8 9" key="1">
    <citation type="submission" date="2024-10" db="EMBL/GenBank/DDBJ databases">
        <authorList>
            <person name="Yang X.-N."/>
        </authorList>
    </citation>
    <scope>NUCLEOTIDE SEQUENCE [LARGE SCALE GENOMIC DNA]</scope>
    <source>
        <strain evidence="8 9">CAU 1059</strain>
    </source>
</reference>
<name>A0ABW7I3D2_9RHOB</name>
<keyword evidence="4 6" id="KW-1133">Transmembrane helix</keyword>
<evidence type="ECO:0000256" key="5">
    <source>
        <dbReference type="ARBA" id="ARBA00023136"/>
    </source>
</evidence>
<feature type="domain" description="RDD" evidence="7">
    <location>
        <begin position="24"/>
        <end position="140"/>
    </location>
</feature>
<feature type="transmembrane region" description="Helical" evidence="6">
    <location>
        <begin position="107"/>
        <end position="128"/>
    </location>
</feature>
<dbReference type="InterPro" id="IPR051791">
    <property type="entry name" value="Pra-immunoreactive"/>
</dbReference>
<evidence type="ECO:0000256" key="3">
    <source>
        <dbReference type="ARBA" id="ARBA00022692"/>
    </source>
</evidence>
<gene>
    <name evidence="8" type="ORF">ACGRVM_02115</name>
</gene>
<dbReference type="Pfam" id="PF06271">
    <property type="entry name" value="RDD"/>
    <property type="match status" value="1"/>
</dbReference>
<dbReference type="Proteomes" id="UP001607157">
    <property type="component" value="Unassembled WGS sequence"/>
</dbReference>
<evidence type="ECO:0000256" key="1">
    <source>
        <dbReference type="ARBA" id="ARBA00004651"/>
    </source>
</evidence>
<comment type="caution">
    <text evidence="8">The sequence shown here is derived from an EMBL/GenBank/DDBJ whole genome shotgun (WGS) entry which is preliminary data.</text>
</comment>
<evidence type="ECO:0000259" key="7">
    <source>
        <dbReference type="Pfam" id="PF06271"/>
    </source>
</evidence>
<evidence type="ECO:0000256" key="2">
    <source>
        <dbReference type="ARBA" id="ARBA00022475"/>
    </source>
</evidence>